<organism evidence="1 2">
    <name type="scientific">Methylomonas methanica</name>
    <dbReference type="NCBI Taxonomy" id="421"/>
    <lineage>
        <taxon>Bacteria</taxon>
        <taxon>Pseudomonadati</taxon>
        <taxon>Pseudomonadota</taxon>
        <taxon>Gammaproteobacteria</taxon>
        <taxon>Methylococcales</taxon>
        <taxon>Methylococcaceae</taxon>
        <taxon>Methylomonas</taxon>
    </lineage>
</organism>
<gene>
    <name evidence="1" type="ORF">A1332_23765</name>
</gene>
<dbReference type="Proteomes" id="UP000078090">
    <property type="component" value="Unassembled WGS sequence"/>
</dbReference>
<dbReference type="RefSeq" id="WP_064006618.1">
    <property type="nucleotide sequence ID" value="NZ_LUUG01000007.1"/>
</dbReference>
<protein>
    <submittedName>
        <fullName evidence="1">Uncharacterized protein</fullName>
    </submittedName>
</protein>
<proteinExistence type="predicted"/>
<reference evidence="1 2" key="1">
    <citation type="submission" date="2016-03" db="EMBL/GenBank/DDBJ databases">
        <authorList>
            <person name="Ploux O."/>
        </authorList>
    </citation>
    <scope>NUCLEOTIDE SEQUENCE [LARGE SCALE GENOMIC DNA]</scope>
    <source>
        <strain evidence="1 2">R-45363</strain>
    </source>
</reference>
<evidence type="ECO:0000313" key="2">
    <source>
        <dbReference type="Proteomes" id="UP000078090"/>
    </source>
</evidence>
<sequence>MIGRDTEWRQGCVLIDEDAYALGLVESKASDKRIVVISHDCDLPNNAEPRVEVIVGAVIQKADPMFARARNPRCLHLRFSKQTGEEMCVELRHSNRIDLPRAQFFELGCHDRDFILNPDEKRGLKQWLAARYGRPAFPNAFENRLRKLVGKKSVEYNIGKILEPASTHLVGLFFDLGDDRVSELSDGEPYFLSISVVYDATEGGQVARDVAEKAAIDLEALFYRAYGTPEVANEIALEKCNAVADTYLTLADLRKVDQWRLEYISLRETPVGDFFAVGESPS</sequence>
<dbReference type="OrthoDB" id="583587at2"/>
<accession>A0A177MXX5</accession>
<evidence type="ECO:0000313" key="1">
    <source>
        <dbReference type="EMBL" id="OAI10558.1"/>
    </source>
</evidence>
<name>A0A177MXX5_METMH</name>
<dbReference type="EMBL" id="LUUG01000007">
    <property type="protein sequence ID" value="OAI10558.1"/>
    <property type="molecule type" value="Genomic_DNA"/>
</dbReference>
<dbReference type="AlphaFoldDB" id="A0A177MXX5"/>
<comment type="caution">
    <text evidence="1">The sequence shown here is derived from an EMBL/GenBank/DDBJ whole genome shotgun (WGS) entry which is preliminary data.</text>
</comment>